<evidence type="ECO:0000256" key="5">
    <source>
        <dbReference type="ARBA" id="ARBA00022475"/>
    </source>
</evidence>
<feature type="transmembrane region" description="Helical" evidence="13">
    <location>
        <begin position="477"/>
        <end position="502"/>
    </location>
</feature>
<dbReference type="PANTHER" id="PTHR12428:SF65">
    <property type="entry name" value="CYTOCHROME C OXIDASE ASSEMBLY PROTEIN COX18, MITOCHONDRIAL"/>
    <property type="match status" value="1"/>
</dbReference>
<feature type="transmembrane region" description="Helical" evidence="13">
    <location>
        <begin position="445"/>
        <end position="465"/>
    </location>
</feature>
<evidence type="ECO:0000256" key="12">
    <source>
        <dbReference type="ARBA" id="ARBA00033342"/>
    </source>
</evidence>
<evidence type="ECO:0000256" key="8">
    <source>
        <dbReference type="ARBA" id="ARBA00022989"/>
    </source>
</evidence>
<dbReference type="EMBL" id="SPKJ01000173">
    <property type="protein sequence ID" value="MYZ50441.1"/>
    <property type="molecule type" value="Genomic_DNA"/>
</dbReference>
<dbReference type="GO" id="GO:0015031">
    <property type="term" value="P:protein transport"/>
    <property type="evidence" value="ECO:0007669"/>
    <property type="project" value="UniProtKB-KW"/>
</dbReference>
<dbReference type="Gene3D" id="2.70.98.90">
    <property type="match status" value="1"/>
</dbReference>
<evidence type="ECO:0000256" key="13">
    <source>
        <dbReference type="SAM" id="Phobius"/>
    </source>
</evidence>
<dbReference type="InterPro" id="IPR038221">
    <property type="entry name" value="YidC_periplasmic_sf"/>
</dbReference>
<feature type="transmembrane region" description="Helical" evidence="13">
    <location>
        <begin position="319"/>
        <end position="338"/>
    </location>
</feature>
<evidence type="ECO:0000256" key="2">
    <source>
        <dbReference type="ARBA" id="ARBA00010527"/>
    </source>
</evidence>
<keyword evidence="5" id="KW-1003">Cell membrane</keyword>
<reference evidence="16" key="1">
    <citation type="submission" date="2019-03" db="EMBL/GenBank/DDBJ databases">
        <title>Afifella sp. nov., isolated from activated sludge.</title>
        <authorList>
            <person name="Li Q."/>
            <person name="Liu Y."/>
        </authorList>
    </citation>
    <scope>NUCLEOTIDE SEQUENCE</scope>
    <source>
        <strain evidence="16">L72</strain>
    </source>
</reference>
<name>A0A964T8D7_9HYPH</name>
<evidence type="ECO:0000313" key="16">
    <source>
        <dbReference type="EMBL" id="MYZ50441.1"/>
    </source>
</evidence>
<keyword evidence="17" id="KW-1185">Reference proteome</keyword>
<organism evidence="16 17">
    <name type="scientific">Propylenella binzhouense</name>
    <dbReference type="NCBI Taxonomy" id="2555902"/>
    <lineage>
        <taxon>Bacteria</taxon>
        <taxon>Pseudomonadati</taxon>
        <taxon>Pseudomonadota</taxon>
        <taxon>Alphaproteobacteria</taxon>
        <taxon>Hyphomicrobiales</taxon>
        <taxon>Propylenellaceae</taxon>
        <taxon>Propylenella</taxon>
    </lineage>
</organism>
<feature type="non-terminal residue" evidence="16">
    <location>
        <position position="1"/>
    </location>
</feature>
<dbReference type="Pfam" id="PF02096">
    <property type="entry name" value="60KD_IMP"/>
    <property type="match status" value="1"/>
</dbReference>
<dbReference type="PRINTS" id="PR00701">
    <property type="entry name" value="60KDINNERMP"/>
</dbReference>
<keyword evidence="9 13" id="KW-0472">Membrane</keyword>
<keyword evidence="6 13" id="KW-0812">Transmembrane</keyword>
<dbReference type="Proteomes" id="UP000773614">
    <property type="component" value="Unassembled WGS sequence"/>
</dbReference>
<comment type="similarity">
    <text evidence="2">Belongs to the OXA1/ALB3/YidC family. Type 1 subfamily.</text>
</comment>
<evidence type="ECO:0000256" key="10">
    <source>
        <dbReference type="ARBA" id="ARBA00023186"/>
    </source>
</evidence>
<feature type="domain" description="Membrane insertase YidC N-terminal" evidence="15">
    <location>
        <begin position="27"/>
        <end position="307"/>
    </location>
</feature>
<dbReference type="InterPro" id="IPR028055">
    <property type="entry name" value="YidC/Oxa/ALB_C"/>
</dbReference>
<dbReference type="NCBIfam" id="NF002353">
    <property type="entry name" value="PRK01318.1-4"/>
    <property type="match status" value="1"/>
</dbReference>
<keyword evidence="8 13" id="KW-1133">Transmembrane helix</keyword>
<comment type="caution">
    <text evidence="16">The sequence shown here is derived from an EMBL/GenBank/DDBJ whole genome shotgun (WGS) entry which is preliminary data.</text>
</comment>
<dbReference type="PRINTS" id="PR01900">
    <property type="entry name" value="YIDCPROTEIN"/>
</dbReference>
<evidence type="ECO:0000256" key="1">
    <source>
        <dbReference type="ARBA" id="ARBA00004429"/>
    </source>
</evidence>
<proteinExistence type="inferred from homology"/>
<dbReference type="NCBIfam" id="TIGR03593">
    <property type="entry name" value="yidC_nterm"/>
    <property type="match status" value="1"/>
</dbReference>
<evidence type="ECO:0000256" key="11">
    <source>
        <dbReference type="ARBA" id="ARBA00033245"/>
    </source>
</evidence>
<evidence type="ECO:0000313" key="17">
    <source>
        <dbReference type="Proteomes" id="UP000773614"/>
    </source>
</evidence>
<evidence type="ECO:0000259" key="14">
    <source>
        <dbReference type="Pfam" id="PF02096"/>
    </source>
</evidence>
<dbReference type="CDD" id="cd19961">
    <property type="entry name" value="EcYidC-like_peri"/>
    <property type="match status" value="1"/>
</dbReference>
<evidence type="ECO:0000259" key="15">
    <source>
        <dbReference type="Pfam" id="PF14849"/>
    </source>
</evidence>
<keyword evidence="7" id="KW-0653">Protein transport</keyword>
<keyword evidence="4" id="KW-0813">Transport</keyword>
<dbReference type="InterPro" id="IPR001708">
    <property type="entry name" value="YidC/ALB3/OXA1/COX18"/>
</dbReference>
<dbReference type="GO" id="GO:0032977">
    <property type="term" value="F:membrane insertase activity"/>
    <property type="evidence" value="ECO:0007669"/>
    <property type="project" value="InterPro"/>
</dbReference>
<gene>
    <name evidence="16" type="primary">yidC</name>
    <name evidence="16" type="ORF">E4O86_22325</name>
</gene>
<dbReference type="InterPro" id="IPR019998">
    <property type="entry name" value="Membr_insert_YidC"/>
</dbReference>
<dbReference type="PANTHER" id="PTHR12428">
    <property type="entry name" value="OXA1"/>
    <property type="match status" value="1"/>
</dbReference>
<dbReference type="Pfam" id="PF14849">
    <property type="entry name" value="YidC_periplas"/>
    <property type="match status" value="1"/>
</dbReference>
<dbReference type="OrthoDB" id="9780552at2"/>
<dbReference type="RefSeq" id="WP_161142759.1">
    <property type="nucleotide sequence ID" value="NZ_SPKJ01000173.1"/>
</dbReference>
<dbReference type="InterPro" id="IPR047196">
    <property type="entry name" value="YidC_ALB_C"/>
</dbReference>
<dbReference type="CDD" id="cd20070">
    <property type="entry name" value="5TM_YidC_Alb3"/>
    <property type="match status" value="1"/>
</dbReference>
<evidence type="ECO:0000256" key="7">
    <source>
        <dbReference type="ARBA" id="ARBA00022927"/>
    </source>
</evidence>
<evidence type="ECO:0000256" key="3">
    <source>
        <dbReference type="ARBA" id="ARBA00015325"/>
    </source>
</evidence>
<evidence type="ECO:0000256" key="4">
    <source>
        <dbReference type="ARBA" id="ARBA00022448"/>
    </source>
</evidence>
<comment type="subcellular location">
    <subcellularLocation>
        <location evidence="1">Cell inner membrane</location>
        <topology evidence="1">Multi-pass membrane protein</topology>
    </subcellularLocation>
</comment>
<evidence type="ECO:0000256" key="9">
    <source>
        <dbReference type="ARBA" id="ARBA00023136"/>
    </source>
</evidence>
<sequence length="542" mass="60107">PGSAGPAAPAGPAGYVSREQALAAGQRVAIDTPSLAGSINLVGGRVDDLLLKKYHVTVDPKSPLVELFSPVGTEHAYYAEFGWVAPQGGAAVPGPDTLWQADGTTLAPGQDVTLSWDNGAGLVFRRTFSIDRDYMFTVRQSVENTTGADVALYPYGLVNRAGTPATSGYYILHEGLIGVFGDNGLQEVDYSDLKDEPTVTPPKVDRGWIGITDKYWAATLVPRGGTPFQGRFMRGGTAANPSYQADFLGDAVTVPAGGSSAASETLLFAGAKQVEVLDRYQSDLGVERFELLIDWGWFYFLTKPMFFAIDWFYRLFGNFGLAILAVTVLVKLIFLPLANRSYQSMSKMKKLQPEMQKIQERFKEDRMAMQQAMMELYKKEKVNPVAGCWPILIQIPVFFSLYKVLFVTIEMRHAPFFGWIRDLSAPDPTNLFTLFGAIPWSPPDMLHIGIWPIIMGITMFVQMRMNPTPPDKTQQMIFSWMPVIFTFMLAKFPAGLVIYWAWNNTLSVLQQGFIMKRNGVPIELWGNLKGMVVRKPKDSPAE</sequence>
<feature type="transmembrane region" description="Helical" evidence="13">
    <location>
        <begin position="382"/>
        <end position="402"/>
    </location>
</feature>
<dbReference type="NCBIfam" id="TIGR03592">
    <property type="entry name" value="yidC_oxa1_cterm"/>
    <property type="match status" value="1"/>
</dbReference>
<accession>A0A964T8D7</accession>
<dbReference type="HAMAP" id="MF_01810">
    <property type="entry name" value="YidC_type1"/>
    <property type="match status" value="1"/>
</dbReference>
<dbReference type="InterPro" id="IPR028053">
    <property type="entry name" value="Membr_insert_YidC_N"/>
</dbReference>
<dbReference type="AlphaFoldDB" id="A0A964T8D7"/>
<dbReference type="GO" id="GO:0005886">
    <property type="term" value="C:plasma membrane"/>
    <property type="evidence" value="ECO:0007669"/>
    <property type="project" value="UniProtKB-SubCell"/>
</dbReference>
<protein>
    <recommendedName>
        <fullName evidence="3">Membrane protein insertase YidC</fullName>
    </recommendedName>
    <alternativeName>
        <fullName evidence="12">Foldase YidC</fullName>
    </alternativeName>
    <alternativeName>
        <fullName evidence="11">Membrane integrase YidC</fullName>
    </alternativeName>
</protein>
<evidence type="ECO:0000256" key="6">
    <source>
        <dbReference type="ARBA" id="ARBA00022692"/>
    </source>
</evidence>
<dbReference type="GO" id="GO:0051205">
    <property type="term" value="P:protein insertion into membrane"/>
    <property type="evidence" value="ECO:0007669"/>
    <property type="project" value="TreeGrafter"/>
</dbReference>
<feature type="domain" description="Membrane insertase YidC/Oxa/ALB C-terminal" evidence="14">
    <location>
        <begin position="319"/>
        <end position="516"/>
    </location>
</feature>
<keyword evidence="10" id="KW-0143">Chaperone</keyword>